<dbReference type="Gene3D" id="3.40.630.10">
    <property type="entry name" value="Zn peptidases"/>
    <property type="match status" value="1"/>
</dbReference>
<dbReference type="EMBL" id="BAABGL010000006">
    <property type="protein sequence ID" value="GAA4388597.1"/>
    <property type="molecule type" value="Genomic_DNA"/>
</dbReference>
<evidence type="ECO:0000256" key="3">
    <source>
        <dbReference type="ARBA" id="ARBA00009528"/>
    </source>
</evidence>
<feature type="active site" evidence="8">
    <location>
        <position position="282"/>
    </location>
</feature>
<name>A0ABP8JCD7_9MICO</name>
<feature type="binding site" evidence="8">
    <location>
        <position position="354"/>
    </location>
    <ligand>
        <name>Mn(2+)</name>
        <dbReference type="ChEBI" id="CHEBI:29035"/>
        <label>1</label>
    </ligand>
</feature>
<dbReference type="PANTHER" id="PTHR11963:SF23">
    <property type="entry name" value="CYTOSOL AMINOPEPTIDASE"/>
    <property type="match status" value="1"/>
</dbReference>
<dbReference type="Gene3D" id="3.40.220.10">
    <property type="entry name" value="Leucine Aminopeptidase, subunit E, domain 1"/>
    <property type="match status" value="1"/>
</dbReference>
<dbReference type="EC" id="3.4.11.10" evidence="8"/>
<dbReference type="Pfam" id="PF00883">
    <property type="entry name" value="Peptidase_M17"/>
    <property type="match status" value="1"/>
</dbReference>
<comment type="catalytic activity">
    <reaction evidence="1 8">
        <text>Release of an N-terminal amino acid, Xaa-|-Yaa-, in which Xaa is preferably Leu, but may be other amino acids including Pro although not Arg or Lys, and Yaa may be Pro. Amino acid amides and methyl esters are also readily hydrolyzed, but rates on arylamides are exceedingly low.</text>
        <dbReference type="EC" id="3.4.11.1"/>
    </reaction>
</comment>
<dbReference type="GO" id="GO:0004177">
    <property type="term" value="F:aminopeptidase activity"/>
    <property type="evidence" value="ECO:0007669"/>
    <property type="project" value="UniProtKB-KW"/>
</dbReference>
<keyword evidence="4 8" id="KW-0031">Aminopeptidase</keyword>
<feature type="binding site" evidence="8">
    <location>
        <position position="352"/>
    </location>
    <ligand>
        <name>Mn(2+)</name>
        <dbReference type="ChEBI" id="CHEBI:29035"/>
        <label>1</label>
    </ligand>
</feature>
<feature type="binding site" evidence="8">
    <location>
        <position position="275"/>
    </location>
    <ligand>
        <name>Mn(2+)</name>
        <dbReference type="ChEBI" id="CHEBI:29035"/>
        <label>1</label>
    </ligand>
</feature>
<comment type="caution">
    <text evidence="10">The sequence shown here is derived from an EMBL/GenBank/DDBJ whole genome shotgun (WGS) entry which is preliminary data.</text>
</comment>
<dbReference type="NCBIfam" id="NF002073">
    <property type="entry name" value="PRK00913.1-2"/>
    <property type="match status" value="1"/>
</dbReference>
<keyword evidence="8" id="KW-0464">Manganese</keyword>
<evidence type="ECO:0000256" key="7">
    <source>
        <dbReference type="ARBA" id="ARBA00049972"/>
    </source>
</evidence>
<keyword evidence="8" id="KW-0479">Metal-binding</keyword>
<dbReference type="EC" id="3.4.11.1" evidence="8"/>
<dbReference type="Proteomes" id="UP001500642">
    <property type="component" value="Unassembled WGS sequence"/>
</dbReference>
<feature type="active site" evidence="8">
    <location>
        <position position="356"/>
    </location>
</feature>
<dbReference type="InterPro" id="IPR043472">
    <property type="entry name" value="Macro_dom-like"/>
</dbReference>
<protein>
    <recommendedName>
        <fullName evidence="8">Probable cytosol aminopeptidase</fullName>
        <ecNumber evidence="8">3.4.11.1</ecNumber>
    </recommendedName>
    <alternativeName>
        <fullName evidence="8">Leucine aminopeptidase</fullName>
        <shortName evidence="8">LAP</shortName>
        <ecNumber evidence="8">3.4.11.10</ecNumber>
    </alternativeName>
    <alternativeName>
        <fullName evidence="8">Leucyl aminopeptidase</fullName>
    </alternativeName>
</protein>
<keyword evidence="6 8" id="KW-0378">Hydrolase</keyword>
<dbReference type="PRINTS" id="PR00481">
    <property type="entry name" value="LAMNOPPTDASE"/>
</dbReference>
<evidence type="ECO:0000256" key="8">
    <source>
        <dbReference type="HAMAP-Rule" id="MF_00181"/>
    </source>
</evidence>
<reference evidence="11" key="1">
    <citation type="journal article" date="2019" name="Int. J. Syst. Evol. Microbiol.">
        <title>The Global Catalogue of Microorganisms (GCM) 10K type strain sequencing project: providing services to taxonomists for standard genome sequencing and annotation.</title>
        <authorList>
            <consortium name="The Broad Institute Genomics Platform"/>
            <consortium name="The Broad Institute Genome Sequencing Center for Infectious Disease"/>
            <person name="Wu L."/>
            <person name="Ma J."/>
        </authorList>
    </citation>
    <scope>NUCLEOTIDE SEQUENCE [LARGE SCALE GENOMIC DNA]</scope>
    <source>
        <strain evidence="11">JCM 17808</strain>
    </source>
</reference>
<keyword evidence="5 8" id="KW-0645">Protease</keyword>
<comment type="similarity">
    <text evidence="3 8">Belongs to the peptidase M17 family.</text>
</comment>
<accession>A0ABP8JCD7</accession>
<dbReference type="CDD" id="cd00433">
    <property type="entry name" value="Peptidase_M17"/>
    <property type="match status" value="1"/>
</dbReference>
<evidence type="ECO:0000256" key="4">
    <source>
        <dbReference type="ARBA" id="ARBA00022438"/>
    </source>
</evidence>
<evidence type="ECO:0000313" key="10">
    <source>
        <dbReference type="EMBL" id="GAA4388597.1"/>
    </source>
</evidence>
<evidence type="ECO:0000256" key="2">
    <source>
        <dbReference type="ARBA" id="ARBA00000967"/>
    </source>
</evidence>
<proteinExistence type="inferred from homology"/>
<keyword evidence="8" id="KW-0963">Cytoplasm</keyword>
<comment type="subcellular location">
    <subcellularLocation>
        <location evidence="8">Cytoplasm</location>
    </subcellularLocation>
</comment>
<sequence>MTSPTIDITADGTAPAKARADVLVLGMRSQDGTAALPAGIDLPKGAQSELGAAAAAVGFSGAVDSHARIPAPKGVAARSVLLVGLGEFDELDIVGEAGADEAHEVLRRAAGTAVRALSKGESVALALPADTASAAEAIATGAGLGAYQYTEYRSTPEAKRRPTAISVLTTDKDGSHGVTRAAPVVAATNRARDLVNQPPLDLYPETFADTVAAQAKGRKVKVTVLDPAQLAAQGYGGLTGVGQGSPRGPRLVKLEYSPRKAARHLALVGKGITFDSGGLSLKPAASMEDMKSDMAGAAAAAQALFAIADLGLPVRATAWLALAENMPSGEAQRPSDVIRIYGGKTVEVTNTDAEGRLVLADALVAAQEEDPDLVIDIATLTGAQIVALGTRVSGVMGTNGARNRVVLAAGATGEQMWPMPFPEEIRRQFDSTVADLKNSGKRHGGMLAAGIFLAEFVAPGVQWAHLDIAGPSYNTESPWGYTPAGGTGVPVRTLIEVAAQLSGR</sequence>
<evidence type="ECO:0000259" key="9">
    <source>
        <dbReference type="PROSITE" id="PS00631"/>
    </source>
</evidence>
<comment type="catalytic activity">
    <reaction evidence="2 8">
        <text>Release of an N-terminal amino acid, preferentially leucine, but not glutamic or aspartic acids.</text>
        <dbReference type="EC" id="3.4.11.10"/>
    </reaction>
</comment>
<feature type="binding site" evidence="8">
    <location>
        <position position="293"/>
    </location>
    <ligand>
        <name>Mn(2+)</name>
        <dbReference type="ChEBI" id="CHEBI:29035"/>
        <label>2</label>
    </ligand>
</feature>
<feature type="binding site" evidence="8">
    <location>
        <position position="354"/>
    </location>
    <ligand>
        <name>Mn(2+)</name>
        <dbReference type="ChEBI" id="CHEBI:29035"/>
        <label>2</label>
    </ligand>
</feature>
<comment type="cofactor">
    <cofactor evidence="8">
        <name>Mn(2+)</name>
        <dbReference type="ChEBI" id="CHEBI:29035"/>
    </cofactor>
    <text evidence="8">Binds 2 manganese ions per subunit.</text>
</comment>
<feature type="binding site" evidence="8">
    <location>
        <position position="275"/>
    </location>
    <ligand>
        <name>Mn(2+)</name>
        <dbReference type="ChEBI" id="CHEBI:29035"/>
        <label>2</label>
    </ligand>
</feature>
<dbReference type="SUPFAM" id="SSF53187">
    <property type="entry name" value="Zn-dependent exopeptidases"/>
    <property type="match status" value="1"/>
</dbReference>
<dbReference type="InterPro" id="IPR023042">
    <property type="entry name" value="Peptidase_M17_leu_NH2_pept"/>
</dbReference>
<dbReference type="InterPro" id="IPR000819">
    <property type="entry name" value="Peptidase_M17_C"/>
</dbReference>
<dbReference type="Pfam" id="PF02789">
    <property type="entry name" value="Peptidase_M17_N"/>
    <property type="match status" value="1"/>
</dbReference>
<gene>
    <name evidence="8" type="primary">pepA</name>
    <name evidence="10" type="ORF">GCM10023167_13500</name>
</gene>
<feature type="binding site" evidence="8">
    <location>
        <position position="270"/>
    </location>
    <ligand>
        <name>Mn(2+)</name>
        <dbReference type="ChEBI" id="CHEBI:29035"/>
        <label>2</label>
    </ligand>
</feature>
<dbReference type="HAMAP" id="MF_00181">
    <property type="entry name" value="Cytosol_peptidase_M17"/>
    <property type="match status" value="1"/>
</dbReference>
<evidence type="ECO:0000256" key="6">
    <source>
        <dbReference type="ARBA" id="ARBA00022801"/>
    </source>
</evidence>
<keyword evidence="11" id="KW-1185">Reference proteome</keyword>
<feature type="domain" description="Cytosol aminopeptidase" evidence="9">
    <location>
        <begin position="350"/>
        <end position="357"/>
    </location>
</feature>
<dbReference type="InterPro" id="IPR011356">
    <property type="entry name" value="Leucine_aapep/pepB"/>
</dbReference>
<dbReference type="InterPro" id="IPR008283">
    <property type="entry name" value="Peptidase_M17_N"/>
</dbReference>
<dbReference type="SUPFAM" id="SSF52949">
    <property type="entry name" value="Macro domain-like"/>
    <property type="match status" value="1"/>
</dbReference>
<evidence type="ECO:0000313" key="11">
    <source>
        <dbReference type="Proteomes" id="UP001500642"/>
    </source>
</evidence>
<evidence type="ECO:0000256" key="5">
    <source>
        <dbReference type="ARBA" id="ARBA00022670"/>
    </source>
</evidence>
<organism evidence="10 11">
    <name type="scientific">Brevibacterium pityocampae</name>
    <dbReference type="NCBI Taxonomy" id="506594"/>
    <lineage>
        <taxon>Bacteria</taxon>
        <taxon>Bacillati</taxon>
        <taxon>Actinomycetota</taxon>
        <taxon>Actinomycetes</taxon>
        <taxon>Micrococcales</taxon>
        <taxon>Brevibacteriaceae</taxon>
        <taxon>Brevibacterium</taxon>
    </lineage>
</organism>
<dbReference type="PROSITE" id="PS00631">
    <property type="entry name" value="CYTOSOL_AP"/>
    <property type="match status" value="1"/>
</dbReference>
<evidence type="ECO:0000256" key="1">
    <source>
        <dbReference type="ARBA" id="ARBA00000135"/>
    </source>
</evidence>
<dbReference type="PANTHER" id="PTHR11963">
    <property type="entry name" value="LEUCINE AMINOPEPTIDASE-RELATED"/>
    <property type="match status" value="1"/>
</dbReference>
<comment type="function">
    <text evidence="7 8">Presumably involved in the processing and regular turnover of intracellular proteins. Catalyzes the removal of unsubstituted N-terminal amino acids from various peptides.</text>
</comment>
<dbReference type="RefSeq" id="WP_345030958.1">
    <property type="nucleotide sequence ID" value="NZ_BAABGL010000006.1"/>
</dbReference>